<evidence type="ECO:0000313" key="3">
    <source>
        <dbReference type="Proteomes" id="UP001189429"/>
    </source>
</evidence>
<protein>
    <submittedName>
        <fullName evidence="2">Uncharacterized protein</fullName>
    </submittedName>
</protein>
<evidence type="ECO:0000313" key="2">
    <source>
        <dbReference type="EMBL" id="CAK0841558.1"/>
    </source>
</evidence>
<gene>
    <name evidence="2" type="ORF">PCOR1329_LOCUS36729</name>
</gene>
<dbReference type="Proteomes" id="UP001189429">
    <property type="component" value="Unassembled WGS sequence"/>
</dbReference>
<dbReference type="EMBL" id="CAUYUJ010014464">
    <property type="protein sequence ID" value="CAK0841558.1"/>
    <property type="molecule type" value="Genomic_DNA"/>
</dbReference>
<feature type="region of interest" description="Disordered" evidence="1">
    <location>
        <begin position="115"/>
        <end position="162"/>
    </location>
</feature>
<name>A0ABN9T8V7_9DINO</name>
<comment type="caution">
    <text evidence="2">The sequence shown here is derived from an EMBL/GenBank/DDBJ whole genome shotgun (WGS) entry which is preliminary data.</text>
</comment>
<feature type="compositionally biased region" description="Basic residues" evidence="1">
    <location>
        <begin position="142"/>
        <end position="157"/>
    </location>
</feature>
<reference evidence="2" key="1">
    <citation type="submission" date="2023-10" db="EMBL/GenBank/DDBJ databases">
        <authorList>
            <person name="Chen Y."/>
            <person name="Shah S."/>
            <person name="Dougan E. K."/>
            <person name="Thang M."/>
            <person name="Chan C."/>
        </authorList>
    </citation>
    <scope>NUCLEOTIDE SEQUENCE [LARGE SCALE GENOMIC DNA]</scope>
</reference>
<feature type="region of interest" description="Disordered" evidence="1">
    <location>
        <begin position="199"/>
        <end position="253"/>
    </location>
</feature>
<accession>A0ABN9T8V7</accession>
<evidence type="ECO:0000256" key="1">
    <source>
        <dbReference type="SAM" id="MobiDB-lite"/>
    </source>
</evidence>
<sequence length="253" mass="27189">MIADGKLQPPSWGFFNHRHAERYNVLRDFATNFQRQLVSTPANPRGAPSRSPFTSERAHRDGTQRGSGSGMSKPDGGALKRVQSQPSMTNLSLLGADRGGQRGGGPLARAVLQAQGEGGQPGGDGGGLAARAATESRQDRAARRRPGPAHGAGRVRGRQLLPAPARAALRRREAAPRAPRAAGAPQAVRLLLVVRRRRRRRRERRRLRASDDRGAARVSRAQRSLALQPSLAPAPAPPRAFRHSKSRSLPGGE</sequence>
<feature type="compositionally biased region" description="Gly residues" evidence="1">
    <location>
        <begin position="116"/>
        <end position="128"/>
    </location>
</feature>
<organism evidence="2 3">
    <name type="scientific">Prorocentrum cordatum</name>
    <dbReference type="NCBI Taxonomy" id="2364126"/>
    <lineage>
        <taxon>Eukaryota</taxon>
        <taxon>Sar</taxon>
        <taxon>Alveolata</taxon>
        <taxon>Dinophyceae</taxon>
        <taxon>Prorocentrales</taxon>
        <taxon>Prorocentraceae</taxon>
        <taxon>Prorocentrum</taxon>
    </lineage>
</organism>
<keyword evidence="3" id="KW-1185">Reference proteome</keyword>
<feature type="region of interest" description="Disordered" evidence="1">
    <location>
        <begin position="37"/>
        <end position="81"/>
    </location>
</feature>
<proteinExistence type="predicted"/>